<protein>
    <submittedName>
        <fullName evidence="2">Uncharacterized protein</fullName>
    </submittedName>
</protein>
<keyword evidence="1" id="KW-0472">Membrane</keyword>
<keyword evidence="1" id="KW-1133">Transmembrane helix</keyword>
<feature type="transmembrane region" description="Helical" evidence="1">
    <location>
        <begin position="65"/>
        <end position="86"/>
    </location>
</feature>
<organism evidence="2 3">
    <name type="scientific">Planomonospora venezuelensis</name>
    <dbReference type="NCBI Taxonomy" id="1999"/>
    <lineage>
        <taxon>Bacteria</taxon>
        <taxon>Bacillati</taxon>
        <taxon>Actinomycetota</taxon>
        <taxon>Actinomycetes</taxon>
        <taxon>Streptosporangiales</taxon>
        <taxon>Streptosporangiaceae</taxon>
        <taxon>Planomonospora</taxon>
    </lineage>
</organism>
<name>A0A841DCN6_PLAVE</name>
<dbReference type="Proteomes" id="UP000562352">
    <property type="component" value="Unassembled WGS sequence"/>
</dbReference>
<reference evidence="2 3" key="1">
    <citation type="submission" date="2020-08" db="EMBL/GenBank/DDBJ databases">
        <title>Genomic Encyclopedia of Type Strains, Phase III (KMG-III): the genomes of soil and plant-associated and newly described type strains.</title>
        <authorList>
            <person name="Whitman W."/>
        </authorList>
    </citation>
    <scope>NUCLEOTIDE SEQUENCE [LARGE SCALE GENOMIC DNA]</scope>
    <source>
        <strain evidence="2 3">CECT 3303</strain>
    </source>
</reference>
<dbReference type="EMBL" id="JACHJJ010000022">
    <property type="protein sequence ID" value="MBB5966204.1"/>
    <property type="molecule type" value="Genomic_DNA"/>
</dbReference>
<evidence type="ECO:0000256" key="1">
    <source>
        <dbReference type="SAM" id="Phobius"/>
    </source>
</evidence>
<comment type="caution">
    <text evidence="2">The sequence shown here is derived from an EMBL/GenBank/DDBJ whole genome shotgun (WGS) entry which is preliminary data.</text>
</comment>
<evidence type="ECO:0000313" key="2">
    <source>
        <dbReference type="EMBL" id="MBB5966204.1"/>
    </source>
</evidence>
<accession>A0A841DCN6</accession>
<evidence type="ECO:0000313" key="3">
    <source>
        <dbReference type="Proteomes" id="UP000562352"/>
    </source>
</evidence>
<gene>
    <name evidence="2" type="ORF">FHS22_005495</name>
</gene>
<keyword evidence="1" id="KW-0812">Transmembrane</keyword>
<sequence length="111" mass="12133">MDNQGGSDPAPKDAFGWEVERMAGTASWIVLFSLSILVTLAGFLINVYDYSWNTGEPMGVDRDALIVARFIFYIAISLNMISMVVANATSKRILSLVLGFAAIARLVFLPE</sequence>
<dbReference type="AlphaFoldDB" id="A0A841DCN6"/>
<dbReference type="RefSeq" id="WP_184946138.1">
    <property type="nucleotide sequence ID" value="NZ_BAAAWZ010000001.1"/>
</dbReference>
<keyword evidence="3" id="KW-1185">Reference proteome</keyword>
<feature type="transmembrane region" description="Helical" evidence="1">
    <location>
        <begin position="93"/>
        <end position="110"/>
    </location>
</feature>
<feature type="transmembrane region" description="Helical" evidence="1">
    <location>
        <begin position="26"/>
        <end position="45"/>
    </location>
</feature>
<proteinExistence type="predicted"/>